<accession>A0A4Q5J042</accession>
<keyword evidence="3" id="KW-0378">Hydrolase</keyword>
<keyword evidence="1" id="KW-0472">Membrane</keyword>
<dbReference type="InterPro" id="IPR003675">
    <property type="entry name" value="Rce1/LyrA-like_dom"/>
</dbReference>
<feature type="domain" description="CAAX prenyl protease 2/Lysostaphin resistance protein A-like" evidence="2">
    <location>
        <begin position="133"/>
        <end position="221"/>
    </location>
</feature>
<protein>
    <submittedName>
        <fullName evidence="3">CPBP family intramembrane metalloprotease</fullName>
    </submittedName>
</protein>
<dbReference type="EMBL" id="SDPU01000023">
    <property type="protein sequence ID" value="RYU11663.1"/>
    <property type="molecule type" value="Genomic_DNA"/>
</dbReference>
<dbReference type="PANTHER" id="PTHR35797:SF1">
    <property type="entry name" value="PROTEASE"/>
    <property type="match status" value="1"/>
</dbReference>
<dbReference type="InterPro" id="IPR042150">
    <property type="entry name" value="MmRce1-like"/>
</dbReference>
<keyword evidence="4" id="KW-1185">Reference proteome</keyword>
<dbReference type="OrthoDB" id="3693644at2"/>
<reference evidence="3 4" key="1">
    <citation type="submission" date="2019-01" db="EMBL/GenBank/DDBJ databases">
        <title>Nocardioides guangzhouensis sp. nov., an actinobacterium isolated from soil.</title>
        <authorList>
            <person name="Fu Y."/>
            <person name="Cai Y."/>
            <person name="Lin Z."/>
            <person name="Chen P."/>
        </authorList>
    </citation>
    <scope>NUCLEOTIDE SEQUENCE [LARGE SCALE GENOMIC DNA]</scope>
    <source>
        <strain evidence="3 4">NBRC 105384</strain>
    </source>
</reference>
<feature type="transmembrane region" description="Helical" evidence="1">
    <location>
        <begin position="54"/>
        <end position="74"/>
    </location>
</feature>
<feature type="transmembrane region" description="Helical" evidence="1">
    <location>
        <begin position="164"/>
        <end position="180"/>
    </location>
</feature>
<feature type="transmembrane region" description="Helical" evidence="1">
    <location>
        <begin position="30"/>
        <end position="48"/>
    </location>
</feature>
<evidence type="ECO:0000256" key="1">
    <source>
        <dbReference type="SAM" id="Phobius"/>
    </source>
</evidence>
<evidence type="ECO:0000313" key="3">
    <source>
        <dbReference type="EMBL" id="RYU11663.1"/>
    </source>
</evidence>
<dbReference type="AlphaFoldDB" id="A0A4Q5J042"/>
<keyword evidence="3" id="KW-0645">Protease</keyword>
<dbReference type="GO" id="GO:0004175">
    <property type="term" value="F:endopeptidase activity"/>
    <property type="evidence" value="ECO:0007669"/>
    <property type="project" value="UniProtKB-ARBA"/>
</dbReference>
<dbReference type="Pfam" id="PF02517">
    <property type="entry name" value="Rce1-like"/>
    <property type="match status" value="1"/>
</dbReference>
<feature type="transmembrane region" description="Helical" evidence="1">
    <location>
        <begin position="133"/>
        <end position="152"/>
    </location>
</feature>
<dbReference type="Proteomes" id="UP000291189">
    <property type="component" value="Unassembled WGS sequence"/>
</dbReference>
<feature type="transmembrane region" description="Helical" evidence="1">
    <location>
        <begin position="235"/>
        <end position="255"/>
    </location>
</feature>
<proteinExistence type="predicted"/>
<dbReference type="PANTHER" id="PTHR35797">
    <property type="entry name" value="PROTEASE-RELATED"/>
    <property type="match status" value="1"/>
</dbReference>
<comment type="caution">
    <text evidence="3">The sequence shown here is derived from an EMBL/GenBank/DDBJ whole genome shotgun (WGS) entry which is preliminary data.</text>
</comment>
<keyword evidence="1" id="KW-0812">Transmembrane</keyword>
<organism evidence="3 4">
    <name type="scientific">Nocardioides iriomotensis</name>
    <dbReference type="NCBI Taxonomy" id="715784"/>
    <lineage>
        <taxon>Bacteria</taxon>
        <taxon>Bacillati</taxon>
        <taxon>Actinomycetota</taxon>
        <taxon>Actinomycetes</taxon>
        <taxon>Propionibacteriales</taxon>
        <taxon>Nocardioidaceae</taxon>
        <taxon>Nocardioides</taxon>
    </lineage>
</organism>
<evidence type="ECO:0000259" key="2">
    <source>
        <dbReference type="Pfam" id="PF02517"/>
    </source>
</evidence>
<evidence type="ECO:0000313" key="4">
    <source>
        <dbReference type="Proteomes" id="UP000291189"/>
    </source>
</evidence>
<name>A0A4Q5J042_9ACTN</name>
<gene>
    <name evidence="3" type="ORF">ETU37_13250</name>
</gene>
<keyword evidence="1" id="KW-1133">Transmembrane helix</keyword>
<feature type="transmembrane region" description="Helical" evidence="1">
    <location>
        <begin position="95"/>
        <end position="113"/>
    </location>
</feature>
<sequence length="281" mass="30076">MPGPTTDSSERARTNVLAARTGRWLTAHPVLGYVLLAYLLSWPVWVLAHATGSFALVVLGGFGPAGAAAVTLRLTGRPLRPWLRGLLAWRVRPRFYAYALLLPAAVYGVVNLTMQALGADVNWSLLPARVPGYLVNLVLTAALLGGLEEPGWRGYALPRLQERHTPFVATTLLGLAWGVWHVPLYGPAGFVVPLVLAFFYTWLFNRTGSVLMCVLLHGSFTAAQDGLLLTPDSMTVDAVILGTYLLAAGAVLVLTRGRLGAPVPQAEAPPTIDPITGTRTP</sequence>
<dbReference type="GO" id="GO:0006508">
    <property type="term" value="P:proteolysis"/>
    <property type="evidence" value="ECO:0007669"/>
    <property type="project" value="UniProtKB-KW"/>
</dbReference>
<keyword evidence="3" id="KW-0482">Metalloprotease</keyword>
<dbReference type="GO" id="GO:0008237">
    <property type="term" value="F:metallopeptidase activity"/>
    <property type="evidence" value="ECO:0007669"/>
    <property type="project" value="UniProtKB-KW"/>
</dbReference>
<dbReference type="GO" id="GO:0080120">
    <property type="term" value="P:CAAX-box protein maturation"/>
    <property type="evidence" value="ECO:0007669"/>
    <property type="project" value="UniProtKB-ARBA"/>
</dbReference>